<dbReference type="GO" id="GO:0034458">
    <property type="term" value="F:3'-5' RNA helicase activity"/>
    <property type="evidence" value="ECO:0007669"/>
    <property type="project" value="TreeGrafter"/>
</dbReference>
<dbReference type="PROSITE" id="PS51192">
    <property type="entry name" value="HELICASE_ATP_BIND_1"/>
    <property type="match status" value="1"/>
</dbReference>
<keyword evidence="18" id="KW-1185">Reference proteome</keyword>
<keyword evidence="4" id="KW-0547">Nucleotide-binding</keyword>
<feature type="compositionally biased region" description="Polar residues" evidence="13">
    <location>
        <begin position="1602"/>
        <end position="1611"/>
    </location>
</feature>
<evidence type="ECO:0000259" key="14">
    <source>
        <dbReference type="PROSITE" id="PS50011"/>
    </source>
</evidence>
<dbReference type="InterPro" id="IPR002464">
    <property type="entry name" value="DNA/RNA_helicase_DEAH_CS"/>
</dbReference>
<feature type="compositionally biased region" description="Basic and acidic residues" evidence="13">
    <location>
        <begin position="1587"/>
        <end position="1596"/>
    </location>
</feature>
<dbReference type="Pfam" id="PF07717">
    <property type="entry name" value="OB_NTP_bind"/>
    <property type="match status" value="1"/>
</dbReference>
<dbReference type="Pfam" id="PF00270">
    <property type="entry name" value="DEAD"/>
    <property type="match status" value="1"/>
</dbReference>
<dbReference type="Pfam" id="PF00271">
    <property type="entry name" value="Helicase_C"/>
    <property type="match status" value="1"/>
</dbReference>
<evidence type="ECO:0000256" key="1">
    <source>
        <dbReference type="ARBA" id="ARBA00004123"/>
    </source>
</evidence>
<dbReference type="InterPro" id="IPR025213">
    <property type="entry name" value="Sim4_Fta2"/>
</dbReference>
<dbReference type="FunFam" id="3.40.50.300:FF:000313">
    <property type="entry name" value="Pre-mRNA-splicing factor ATP-dependent RNA helicase PRP16"/>
    <property type="match status" value="1"/>
</dbReference>
<feature type="region of interest" description="Disordered" evidence="13">
    <location>
        <begin position="1587"/>
        <end position="1639"/>
    </location>
</feature>
<feature type="domain" description="Protein kinase" evidence="14">
    <location>
        <begin position="157"/>
        <end position="485"/>
    </location>
</feature>
<dbReference type="InterPro" id="IPR048333">
    <property type="entry name" value="HA2_WH"/>
</dbReference>
<accession>A0AAD5YHZ4</accession>
<feature type="region of interest" description="Disordered" evidence="13">
    <location>
        <begin position="888"/>
        <end position="908"/>
    </location>
</feature>
<feature type="compositionally biased region" description="Basic and acidic residues" evidence="13">
    <location>
        <begin position="579"/>
        <end position="596"/>
    </location>
</feature>
<evidence type="ECO:0000256" key="9">
    <source>
        <dbReference type="ARBA" id="ARBA00023242"/>
    </source>
</evidence>
<evidence type="ECO:0000256" key="7">
    <source>
        <dbReference type="ARBA" id="ARBA00022840"/>
    </source>
</evidence>
<dbReference type="Gene3D" id="3.40.50.300">
    <property type="entry name" value="P-loop containing nucleotide triphosphate hydrolases"/>
    <property type="match status" value="2"/>
</dbReference>
<gene>
    <name evidence="17" type="ORF">NLI96_g6610</name>
</gene>
<dbReference type="GO" id="GO:0005524">
    <property type="term" value="F:ATP binding"/>
    <property type="evidence" value="ECO:0007669"/>
    <property type="project" value="UniProtKB-KW"/>
</dbReference>
<dbReference type="InterPro" id="IPR027417">
    <property type="entry name" value="P-loop_NTPase"/>
</dbReference>
<keyword evidence="9" id="KW-0539">Nucleus</keyword>
<dbReference type="PROSITE" id="PS00109">
    <property type="entry name" value="PROTEIN_KINASE_TYR"/>
    <property type="match status" value="1"/>
</dbReference>
<dbReference type="InterPro" id="IPR001650">
    <property type="entry name" value="Helicase_C-like"/>
</dbReference>
<dbReference type="InterPro" id="IPR000719">
    <property type="entry name" value="Prot_kinase_dom"/>
</dbReference>
<comment type="similarity">
    <text evidence="10">Belongs to the DEAD box helicase family. DEAH subfamily. PRP16 sub-subfamily.</text>
</comment>
<feature type="compositionally biased region" description="Pro residues" evidence="13">
    <location>
        <begin position="544"/>
        <end position="553"/>
    </location>
</feature>
<feature type="domain" description="Helicase ATP-binding" evidence="15">
    <location>
        <begin position="947"/>
        <end position="1110"/>
    </location>
</feature>
<evidence type="ECO:0000256" key="5">
    <source>
        <dbReference type="ARBA" id="ARBA00022801"/>
    </source>
</evidence>
<dbReference type="InterPro" id="IPR008266">
    <property type="entry name" value="Tyr_kinase_AS"/>
</dbReference>
<dbReference type="GO" id="GO:0004672">
    <property type="term" value="F:protein kinase activity"/>
    <property type="evidence" value="ECO:0007669"/>
    <property type="project" value="InterPro"/>
</dbReference>
<dbReference type="InterPro" id="IPR011009">
    <property type="entry name" value="Kinase-like_dom_sf"/>
</dbReference>
<protein>
    <recommendedName>
        <fullName evidence="12">Pre-mRNA-splicing factor ATP-dependent RNA helicase PRP16</fullName>
        <ecNumber evidence="2">3.6.4.13</ecNumber>
    </recommendedName>
</protein>
<keyword evidence="5" id="KW-0378">Hydrolase</keyword>
<keyword evidence="7" id="KW-0067">ATP-binding</keyword>
<feature type="domain" description="Helicase C-terminal" evidence="16">
    <location>
        <begin position="1135"/>
        <end position="1307"/>
    </location>
</feature>
<dbReference type="SMART" id="SM00487">
    <property type="entry name" value="DEXDc"/>
    <property type="match status" value="1"/>
</dbReference>
<evidence type="ECO:0000256" key="12">
    <source>
        <dbReference type="ARBA" id="ARBA00070009"/>
    </source>
</evidence>
<feature type="compositionally biased region" description="Basic and acidic residues" evidence="13">
    <location>
        <begin position="895"/>
        <end position="908"/>
    </location>
</feature>
<dbReference type="Pfam" id="PF13095">
    <property type="entry name" value="FTA2"/>
    <property type="match status" value="1"/>
</dbReference>
<dbReference type="SMART" id="SM00490">
    <property type="entry name" value="HELICc"/>
    <property type="match status" value="1"/>
</dbReference>
<dbReference type="InterPro" id="IPR007502">
    <property type="entry name" value="Helicase-assoc_dom"/>
</dbReference>
<feature type="region of interest" description="Disordered" evidence="13">
    <location>
        <begin position="523"/>
        <end position="709"/>
    </location>
</feature>
<evidence type="ECO:0000256" key="2">
    <source>
        <dbReference type="ARBA" id="ARBA00012552"/>
    </source>
</evidence>
<dbReference type="GO" id="GO:0016787">
    <property type="term" value="F:hydrolase activity"/>
    <property type="evidence" value="ECO:0007669"/>
    <property type="project" value="UniProtKB-KW"/>
</dbReference>
<keyword evidence="6" id="KW-0347">Helicase</keyword>
<proteinExistence type="inferred from homology"/>
<keyword evidence="3" id="KW-0507">mRNA processing</keyword>
<name>A0AAD5YHZ4_9APHY</name>
<reference evidence="17" key="1">
    <citation type="submission" date="2022-07" db="EMBL/GenBank/DDBJ databases">
        <title>Genome Sequence of Physisporinus lineatus.</title>
        <authorList>
            <person name="Buettner E."/>
        </authorList>
    </citation>
    <scope>NUCLEOTIDE SEQUENCE</scope>
    <source>
        <strain evidence="17">VT162</strain>
    </source>
</reference>
<dbReference type="PROSITE" id="PS00690">
    <property type="entry name" value="DEAH_ATP_HELICASE"/>
    <property type="match status" value="1"/>
</dbReference>
<dbReference type="GO" id="GO:0005681">
    <property type="term" value="C:spliceosomal complex"/>
    <property type="evidence" value="ECO:0007669"/>
    <property type="project" value="UniProtKB-ARBA"/>
</dbReference>
<evidence type="ECO:0000256" key="4">
    <source>
        <dbReference type="ARBA" id="ARBA00022741"/>
    </source>
</evidence>
<evidence type="ECO:0000256" key="11">
    <source>
        <dbReference type="ARBA" id="ARBA00047984"/>
    </source>
</evidence>
<dbReference type="Proteomes" id="UP001212997">
    <property type="component" value="Unassembled WGS sequence"/>
</dbReference>
<comment type="subcellular location">
    <subcellularLocation>
        <location evidence="1">Nucleus</location>
    </subcellularLocation>
</comment>
<evidence type="ECO:0000256" key="6">
    <source>
        <dbReference type="ARBA" id="ARBA00022806"/>
    </source>
</evidence>
<evidence type="ECO:0000256" key="8">
    <source>
        <dbReference type="ARBA" id="ARBA00023187"/>
    </source>
</evidence>
<dbReference type="Pfam" id="PF04408">
    <property type="entry name" value="WHD_HA2"/>
    <property type="match status" value="1"/>
</dbReference>
<dbReference type="PANTHER" id="PTHR18934">
    <property type="entry name" value="ATP-DEPENDENT RNA HELICASE"/>
    <property type="match status" value="1"/>
</dbReference>
<dbReference type="InterPro" id="IPR011709">
    <property type="entry name" value="DEAD-box_helicase_OB_fold"/>
</dbReference>
<dbReference type="FunFam" id="3.40.50.300:FF:000007">
    <property type="entry name" value="Pre-mRNA-splicing factor ATP-dependent RNA helicase"/>
    <property type="match status" value="1"/>
</dbReference>
<evidence type="ECO:0000313" key="18">
    <source>
        <dbReference type="Proteomes" id="UP001212997"/>
    </source>
</evidence>
<dbReference type="FunFam" id="1.20.120.1080:FF:000018">
    <property type="entry name" value="Pre-mRNA-splicing factor ATP-dependent RNA helicase prp16"/>
    <property type="match status" value="1"/>
</dbReference>
<dbReference type="GO" id="GO:0000398">
    <property type="term" value="P:mRNA splicing, via spliceosome"/>
    <property type="evidence" value="ECO:0007669"/>
    <property type="project" value="UniProtKB-ARBA"/>
</dbReference>
<dbReference type="GO" id="GO:0003723">
    <property type="term" value="F:RNA binding"/>
    <property type="evidence" value="ECO:0007669"/>
    <property type="project" value="TreeGrafter"/>
</dbReference>
<organism evidence="17 18">
    <name type="scientific">Meripilus lineatus</name>
    <dbReference type="NCBI Taxonomy" id="2056292"/>
    <lineage>
        <taxon>Eukaryota</taxon>
        <taxon>Fungi</taxon>
        <taxon>Dikarya</taxon>
        <taxon>Basidiomycota</taxon>
        <taxon>Agaricomycotina</taxon>
        <taxon>Agaricomycetes</taxon>
        <taxon>Polyporales</taxon>
        <taxon>Meripilaceae</taxon>
        <taxon>Meripilus</taxon>
    </lineage>
</organism>
<dbReference type="EC" id="3.6.4.13" evidence="2"/>
<dbReference type="SMART" id="SM00847">
    <property type="entry name" value="HA2"/>
    <property type="match status" value="1"/>
</dbReference>
<dbReference type="Gene3D" id="1.20.120.1080">
    <property type="match status" value="1"/>
</dbReference>
<dbReference type="SUPFAM" id="SSF52540">
    <property type="entry name" value="P-loop containing nucleoside triphosphate hydrolases"/>
    <property type="match status" value="1"/>
</dbReference>
<evidence type="ECO:0000259" key="15">
    <source>
        <dbReference type="PROSITE" id="PS51192"/>
    </source>
</evidence>
<keyword evidence="8" id="KW-0508">mRNA splicing</keyword>
<feature type="compositionally biased region" description="Basic and acidic residues" evidence="13">
    <location>
        <begin position="619"/>
        <end position="656"/>
    </location>
</feature>
<sequence>MVPLGSLKEDHTGQVKAAGSQLIYRLISFRVGSHLQSFGPKHQMSTSVNTRDKPTSGERRIIKSYADTLDRYPDCDPFTLEIPSIEVFPTQPVVLDLEDPTLAKAQQMPRKTRPFASYLTNKNPFSGGRFLRDPKVLTPSDYKPEPLEEFPLDGHEVEFVKKICPSGRTPAYLVRIESRSYFLKVFRDKDPDEEENPKEWGQPMWRFRKEKAAYESLRHFGVCDRGVVPKCYGWLTLTKEHVQQCYELLEENDGDPEYAIKKDNIKLVEKYDLKGLVLPPDSEELRHSILHDRRKPKGLLLEYFDDAEELSKSNITREIGEKVLRGLHDIHKAYVLHGDIRPRNILVLKDGRTKCIDFDEAKCRTEECAKYRPRRYWFLNELEYAWRYIYLELVAETLPSHDERLPPYLQFTISLIPLFLSTLEMDTGTEDAFIHQLAIKLSRELNLVNPNDLLARRVQDIAKTNPLQSFVSAAKSFGKFRDSFLAEIHAEISSHAKQEAAGLVPKPVQGIVVHDSEVLEPEPVRAGGLVRSDAKHTFRKPAKPLEPPTPLPALPASRVNNIRQRGEETPSHPGGLSETARKKLEEHRRNREKQREGIAAQNQRREDGPRGLGEFQGRLNRDRGYDRRDRGRDGDRHERRGWDATPRSERGREDAPSVRVPNVGWDSTPRRSEDGPGWGSSRNRRWDAPTPRTSRGGSPEPDGERGWDLDVREWEEEQIRLDRDWYTGAEEGGIAGDEDYNPLSQYEDLNAVRQAELATRQVKKISAKQAQYNADNDLWEANRMVTSGVATRKAIDLDFEDESESAVTVTVHNIKPPFLDGKTVFTKQLEPINPVRDPTSDMAVFSRKGSALVKEKREQAERAKAAAKLAALGGTSLGNIMGVKDDDAAAEAEAEEKAKEGEEDYKGDSKFASHLKTATGVSAFAKSRTLKEQREYLPAFACREELLKVIRDNQVIVVVGETGSGKTTQLAQFLYEDGYCSYGLIGCTQPRRVAAMSVAKRVSEEMECKLGSTVGYAIRFEDCTSPETKIKYMTDGVLLRESLNEGDLDRYSVIILDEAHERSLSTDVLMGLLRKILSRRRDLKLIVTSATMNAEKFSTFYGNAPTFTIPGRTFPVEIFHSKSPCEDYVDSAVKQVLQIHLSLPPGDILVFMTGQEDIEITCQVVNERLAQLDEPAPLAVLPIYSQMPADLQAKIFEPTADGRRKVIVATNIAETSLTVDGILYVVDSGYSKLKVYNPKVGMDALQITPISQANANQRTGRAGRTGSGFCYRLYTEMAYRNEMFANNIPEIQRTNLANTVLLLKSLGVKNLLEFDFMDPPPQANMINSMYQLWVLGALDNVGNLTPVGRKMSEFPMEPSMAKMLIASVDLRCSSEMLTIVSMLSVPSVFYRPKERMEEADAAREKFNVPESDHLTLLNVFAQWKSHGFRDEWCMRHFLHPKLLRKAREVRVQLEDIMKFQKMEIVSVGTDFDVIRKAITAGYFHQTAKVKGIGEFVNIRTGLPTHLHPTSALYGLGYTPTYVIYHELILTSKEYMTHVTAVDAYWLADVGSVFYSVTEKKFDERGNRRIADRKFSKLAELETEMAKQREESAKQAQEEELATKTSRGSSSKIIVPGTPRHTGIGAGARVTQTPRRRIGI</sequence>
<dbReference type="CDD" id="cd18791">
    <property type="entry name" value="SF2_C_RHA"/>
    <property type="match status" value="1"/>
</dbReference>
<dbReference type="Gene3D" id="1.10.510.10">
    <property type="entry name" value="Transferase(Phosphotransferase) domain 1"/>
    <property type="match status" value="1"/>
</dbReference>
<evidence type="ECO:0000256" key="10">
    <source>
        <dbReference type="ARBA" id="ARBA00038040"/>
    </source>
</evidence>
<dbReference type="PANTHER" id="PTHR18934:SF91">
    <property type="entry name" value="PRE-MRNA-SPLICING FACTOR ATP-DEPENDENT RNA HELICASE PRP16"/>
    <property type="match status" value="1"/>
</dbReference>
<dbReference type="PROSITE" id="PS50011">
    <property type="entry name" value="PROTEIN_KINASE_DOM"/>
    <property type="match status" value="1"/>
</dbReference>
<dbReference type="InterPro" id="IPR011545">
    <property type="entry name" value="DEAD/DEAH_box_helicase_dom"/>
</dbReference>
<comment type="catalytic activity">
    <reaction evidence="11">
        <text>ATP + H2O = ADP + phosphate + H(+)</text>
        <dbReference type="Rhea" id="RHEA:13065"/>
        <dbReference type="ChEBI" id="CHEBI:15377"/>
        <dbReference type="ChEBI" id="CHEBI:15378"/>
        <dbReference type="ChEBI" id="CHEBI:30616"/>
        <dbReference type="ChEBI" id="CHEBI:43474"/>
        <dbReference type="ChEBI" id="CHEBI:456216"/>
        <dbReference type="EC" id="3.6.4.13"/>
    </reaction>
</comment>
<dbReference type="SUPFAM" id="SSF56112">
    <property type="entry name" value="Protein kinase-like (PK-like)"/>
    <property type="match status" value="1"/>
</dbReference>
<dbReference type="Pfam" id="PF21010">
    <property type="entry name" value="HA2_C"/>
    <property type="match status" value="1"/>
</dbReference>
<dbReference type="PROSITE" id="PS51194">
    <property type="entry name" value="HELICASE_CTER"/>
    <property type="match status" value="1"/>
</dbReference>
<evidence type="ECO:0000256" key="13">
    <source>
        <dbReference type="SAM" id="MobiDB-lite"/>
    </source>
</evidence>
<evidence type="ECO:0000256" key="3">
    <source>
        <dbReference type="ARBA" id="ARBA00022664"/>
    </source>
</evidence>
<dbReference type="EMBL" id="JANAWD010000247">
    <property type="protein sequence ID" value="KAJ3482997.1"/>
    <property type="molecule type" value="Genomic_DNA"/>
</dbReference>
<dbReference type="InterPro" id="IPR014001">
    <property type="entry name" value="Helicase_ATP-bd"/>
</dbReference>
<evidence type="ECO:0000313" key="17">
    <source>
        <dbReference type="EMBL" id="KAJ3482997.1"/>
    </source>
</evidence>
<comment type="caution">
    <text evidence="17">The sequence shown here is derived from an EMBL/GenBank/DDBJ whole genome shotgun (WGS) entry which is preliminary data.</text>
</comment>
<evidence type="ECO:0000259" key="16">
    <source>
        <dbReference type="PROSITE" id="PS51194"/>
    </source>
</evidence>